<evidence type="ECO:0000313" key="3">
    <source>
        <dbReference type="Proteomes" id="UP000014500"/>
    </source>
</evidence>
<dbReference type="AlphaFoldDB" id="T1JLY7"/>
<keyword evidence="1" id="KW-0175">Coiled coil</keyword>
<feature type="coiled-coil region" evidence="1">
    <location>
        <begin position="177"/>
        <end position="208"/>
    </location>
</feature>
<dbReference type="HOGENOM" id="CLU_1301103_0_0_1"/>
<dbReference type="Proteomes" id="UP000014500">
    <property type="component" value="Unassembled WGS sequence"/>
</dbReference>
<reference evidence="2" key="2">
    <citation type="submission" date="2015-02" db="UniProtKB">
        <authorList>
            <consortium name="EnsemblMetazoa"/>
        </authorList>
    </citation>
    <scope>IDENTIFICATION</scope>
</reference>
<accession>T1JLY7</accession>
<organism evidence="2 3">
    <name type="scientific">Strigamia maritima</name>
    <name type="common">European centipede</name>
    <name type="synonym">Geophilus maritimus</name>
    <dbReference type="NCBI Taxonomy" id="126957"/>
    <lineage>
        <taxon>Eukaryota</taxon>
        <taxon>Metazoa</taxon>
        <taxon>Ecdysozoa</taxon>
        <taxon>Arthropoda</taxon>
        <taxon>Myriapoda</taxon>
        <taxon>Chilopoda</taxon>
        <taxon>Pleurostigmophora</taxon>
        <taxon>Geophilomorpha</taxon>
        <taxon>Linotaeniidae</taxon>
        <taxon>Strigamia</taxon>
    </lineage>
</organism>
<dbReference type="EMBL" id="JH431954">
    <property type="status" value="NOT_ANNOTATED_CDS"/>
    <property type="molecule type" value="Genomic_DNA"/>
</dbReference>
<proteinExistence type="predicted"/>
<dbReference type="EnsemblMetazoa" id="SMAR014867-RA">
    <property type="protein sequence ID" value="SMAR014867-PA"/>
    <property type="gene ID" value="SMAR014867"/>
</dbReference>
<sequence>MSQNNSLNDLILPIDADGKMSDIGQRSKPFFDFQSDRSSGLLSALKMSSEGIRKRQNEIFVLQLENSEDLKENTPSDVKDTSSKNQVSPKTIKLDDCLSLKSTQAFAQSLETLMKDSPKIKNFNSSFNLKPKPGPAESLTVEALMTDSGEEMKLLCEKWSNGLSEYESFEKLIPARVDKLLKEALAFEENLIKQKEKLKENILALTNIWKKD</sequence>
<reference evidence="3" key="1">
    <citation type="submission" date="2011-05" db="EMBL/GenBank/DDBJ databases">
        <authorList>
            <person name="Richards S.R."/>
            <person name="Qu J."/>
            <person name="Jiang H."/>
            <person name="Jhangiani S.N."/>
            <person name="Agravi P."/>
            <person name="Goodspeed R."/>
            <person name="Gross S."/>
            <person name="Mandapat C."/>
            <person name="Jackson L."/>
            <person name="Mathew T."/>
            <person name="Pu L."/>
            <person name="Thornton R."/>
            <person name="Saada N."/>
            <person name="Wilczek-Boney K.B."/>
            <person name="Lee S."/>
            <person name="Kovar C."/>
            <person name="Wu Y."/>
            <person name="Scherer S.E."/>
            <person name="Worley K.C."/>
            <person name="Muzny D.M."/>
            <person name="Gibbs R."/>
        </authorList>
    </citation>
    <scope>NUCLEOTIDE SEQUENCE</scope>
    <source>
        <strain evidence="3">Brora</strain>
    </source>
</reference>
<name>T1JLY7_STRMM</name>
<keyword evidence="3" id="KW-1185">Reference proteome</keyword>
<evidence type="ECO:0000313" key="2">
    <source>
        <dbReference type="EnsemblMetazoa" id="SMAR014867-PA"/>
    </source>
</evidence>
<evidence type="ECO:0000256" key="1">
    <source>
        <dbReference type="SAM" id="Coils"/>
    </source>
</evidence>
<protein>
    <submittedName>
        <fullName evidence="2">Uncharacterized protein</fullName>
    </submittedName>
</protein>